<name>A0ABS8FNM0_9FIRM</name>
<evidence type="ECO:0000259" key="2">
    <source>
        <dbReference type="Pfam" id="PF01478"/>
    </source>
</evidence>
<keyword evidence="1" id="KW-0812">Transmembrane</keyword>
<dbReference type="EMBL" id="JAJEQT010000004">
    <property type="protein sequence ID" value="MCC2218808.1"/>
    <property type="molecule type" value="Genomic_DNA"/>
</dbReference>
<keyword evidence="1" id="KW-0472">Membrane</keyword>
<evidence type="ECO:0000313" key="4">
    <source>
        <dbReference type="Proteomes" id="UP001198495"/>
    </source>
</evidence>
<dbReference type="InterPro" id="IPR000045">
    <property type="entry name" value="Prepilin_IV_endopep_pep"/>
</dbReference>
<gene>
    <name evidence="3" type="ORF">LKD28_07155</name>
</gene>
<evidence type="ECO:0000256" key="1">
    <source>
        <dbReference type="SAM" id="Phobius"/>
    </source>
</evidence>
<dbReference type="Proteomes" id="UP001198495">
    <property type="component" value="Unassembled WGS sequence"/>
</dbReference>
<reference evidence="3 4" key="1">
    <citation type="submission" date="2021-10" db="EMBL/GenBank/DDBJ databases">
        <title>Anaerobic single-cell dispensing facilitates the cultivation of human gut bacteria.</title>
        <authorList>
            <person name="Afrizal A."/>
        </authorList>
    </citation>
    <scope>NUCLEOTIDE SEQUENCE [LARGE SCALE GENOMIC DNA]</scope>
    <source>
        <strain evidence="3 4">CLA-AA-H212</strain>
    </source>
</reference>
<feature type="transmembrane region" description="Helical" evidence="1">
    <location>
        <begin position="20"/>
        <end position="38"/>
    </location>
</feature>
<evidence type="ECO:0000313" key="3">
    <source>
        <dbReference type="EMBL" id="MCC2218808.1"/>
    </source>
</evidence>
<feature type="transmembrane region" description="Helical" evidence="1">
    <location>
        <begin position="50"/>
        <end position="69"/>
    </location>
</feature>
<sequence length="151" mass="16251">MLGIWLLGAVVVDLRTYKIPNRFCLCMIGCGFLLQGYAHGVEGLLAGGQGMLIGFATLYGLFWIRVLGAGDVKLFCAIGAFMGKEVWNVLLYTCIFAGGLAVGKLAVILAKRRKMPFLSEAERTEGVRMHMSVPILLGYIAYVTGGVSIGI</sequence>
<feature type="domain" description="Prepilin type IV endopeptidase peptidase" evidence="2">
    <location>
        <begin position="2"/>
        <end position="101"/>
    </location>
</feature>
<proteinExistence type="predicted"/>
<accession>A0ABS8FNM0</accession>
<comment type="caution">
    <text evidence="3">The sequence shown here is derived from an EMBL/GenBank/DDBJ whole genome shotgun (WGS) entry which is preliminary data.</text>
</comment>
<dbReference type="Pfam" id="PF01478">
    <property type="entry name" value="Peptidase_A24"/>
    <property type="match status" value="1"/>
</dbReference>
<feature type="transmembrane region" description="Helical" evidence="1">
    <location>
        <begin position="89"/>
        <end position="110"/>
    </location>
</feature>
<organism evidence="3 4">
    <name type="scientific">Coprococcus hominis</name>
    <name type="common">ex Arizal et al. 2022</name>
    <dbReference type="NCBI Taxonomy" id="2881262"/>
    <lineage>
        <taxon>Bacteria</taxon>
        <taxon>Bacillati</taxon>
        <taxon>Bacillota</taxon>
        <taxon>Clostridia</taxon>
        <taxon>Lachnospirales</taxon>
        <taxon>Lachnospiraceae</taxon>
        <taxon>Coprococcus</taxon>
    </lineage>
</organism>
<feature type="transmembrane region" description="Helical" evidence="1">
    <location>
        <begin position="131"/>
        <end position="150"/>
    </location>
</feature>
<keyword evidence="1" id="KW-1133">Transmembrane helix</keyword>
<dbReference type="Gene3D" id="1.20.120.1220">
    <property type="match status" value="1"/>
</dbReference>
<keyword evidence="4" id="KW-1185">Reference proteome</keyword>
<protein>
    <submittedName>
        <fullName evidence="3">A24 family peptidase</fullName>
    </submittedName>
</protein>